<dbReference type="InterPro" id="IPR036390">
    <property type="entry name" value="WH_DNA-bd_sf"/>
</dbReference>
<protein>
    <submittedName>
        <fullName evidence="5">GntR family transcriptional regulator</fullName>
    </submittedName>
</protein>
<evidence type="ECO:0000256" key="2">
    <source>
        <dbReference type="ARBA" id="ARBA00023125"/>
    </source>
</evidence>
<dbReference type="SUPFAM" id="SSF48008">
    <property type="entry name" value="GntR ligand-binding domain-like"/>
    <property type="match status" value="1"/>
</dbReference>
<gene>
    <name evidence="5" type="ORF">CA984_28375</name>
</gene>
<keyword evidence="1" id="KW-0805">Transcription regulation</keyword>
<evidence type="ECO:0000256" key="3">
    <source>
        <dbReference type="ARBA" id="ARBA00023163"/>
    </source>
</evidence>
<evidence type="ECO:0000313" key="6">
    <source>
        <dbReference type="Proteomes" id="UP000194761"/>
    </source>
</evidence>
<dbReference type="Pfam" id="PF00392">
    <property type="entry name" value="GntR"/>
    <property type="match status" value="1"/>
</dbReference>
<organism evidence="5 6">
    <name type="scientific">Streptosporangium minutum</name>
    <dbReference type="NCBI Taxonomy" id="569862"/>
    <lineage>
        <taxon>Bacteria</taxon>
        <taxon>Bacillati</taxon>
        <taxon>Actinomycetota</taxon>
        <taxon>Actinomycetes</taxon>
        <taxon>Streptosporangiales</taxon>
        <taxon>Streptosporangiaceae</taxon>
        <taxon>Streptosporangium</taxon>
    </lineage>
</organism>
<dbReference type="Gene3D" id="1.10.10.10">
    <property type="entry name" value="Winged helix-like DNA-binding domain superfamily/Winged helix DNA-binding domain"/>
    <property type="match status" value="1"/>
</dbReference>
<dbReference type="InterPro" id="IPR008920">
    <property type="entry name" value="TF_FadR/GntR_C"/>
</dbReference>
<evidence type="ECO:0000313" key="5">
    <source>
        <dbReference type="EMBL" id="OUC92879.1"/>
    </source>
</evidence>
<feature type="domain" description="HTH gntR-type" evidence="4">
    <location>
        <begin position="7"/>
        <end position="75"/>
    </location>
</feature>
<keyword evidence="6" id="KW-1185">Reference proteome</keyword>
<dbReference type="Proteomes" id="UP000194761">
    <property type="component" value="Unassembled WGS sequence"/>
</dbReference>
<name>A0A243RDS2_9ACTN</name>
<keyword evidence="2" id="KW-0238">DNA-binding</keyword>
<dbReference type="InterPro" id="IPR036388">
    <property type="entry name" value="WH-like_DNA-bd_sf"/>
</dbReference>
<dbReference type="InterPro" id="IPR011711">
    <property type="entry name" value="GntR_C"/>
</dbReference>
<evidence type="ECO:0000259" key="4">
    <source>
        <dbReference type="PROSITE" id="PS50949"/>
    </source>
</evidence>
<dbReference type="GO" id="GO:0003700">
    <property type="term" value="F:DNA-binding transcription factor activity"/>
    <property type="evidence" value="ECO:0007669"/>
    <property type="project" value="InterPro"/>
</dbReference>
<dbReference type="PROSITE" id="PS50949">
    <property type="entry name" value="HTH_GNTR"/>
    <property type="match status" value="1"/>
</dbReference>
<reference evidence="5 6" key="1">
    <citation type="submission" date="2017-05" db="EMBL/GenBank/DDBJ databases">
        <title>Biotechnological potential of actinobacteria isolated from South African environments.</title>
        <authorList>
            <person name="Le Roes-Hill M."/>
            <person name="Prins A."/>
            <person name="Durrell K.A."/>
        </authorList>
    </citation>
    <scope>NUCLEOTIDE SEQUENCE [LARGE SCALE GENOMIC DNA]</scope>
    <source>
        <strain evidence="5">M26</strain>
    </source>
</reference>
<dbReference type="Pfam" id="PF07729">
    <property type="entry name" value="FCD"/>
    <property type="match status" value="1"/>
</dbReference>
<dbReference type="Gene3D" id="1.20.120.530">
    <property type="entry name" value="GntR ligand-binding domain-like"/>
    <property type="match status" value="1"/>
</dbReference>
<evidence type="ECO:0000256" key="1">
    <source>
        <dbReference type="ARBA" id="ARBA00023015"/>
    </source>
</evidence>
<dbReference type="PRINTS" id="PR00035">
    <property type="entry name" value="HTHGNTR"/>
</dbReference>
<accession>A0A243RDS2</accession>
<dbReference type="SMART" id="SM00345">
    <property type="entry name" value="HTH_GNTR"/>
    <property type="match status" value="1"/>
</dbReference>
<proteinExistence type="predicted"/>
<dbReference type="SUPFAM" id="SSF46785">
    <property type="entry name" value="Winged helix' DNA-binding domain"/>
    <property type="match status" value="1"/>
</dbReference>
<sequence>MGALSRHPLSDQAAERLREQVASGRWPVGAKLPGENALAKELGVGRSTVREAIRALAGSGMLETRQGAGVFVIATRPVEDWQARLRRASVVHLFEVRGLLEVEAAALAAERRDEDDLVALDLALAGRRDAARSDDEAFVDADIALHAAVVVAAHNPVLSDLFAGFGPALRHGLLELVALLPLRQDHPEPGADAHASLVEAVRRGDPEQAAMIMREEVNLILGLLRKADAASGRPVRAEAVSGPVVPGRR</sequence>
<dbReference type="GO" id="GO:0003677">
    <property type="term" value="F:DNA binding"/>
    <property type="evidence" value="ECO:0007669"/>
    <property type="project" value="UniProtKB-KW"/>
</dbReference>
<dbReference type="PANTHER" id="PTHR43537">
    <property type="entry name" value="TRANSCRIPTIONAL REGULATOR, GNTR FAMILY"/>
    <property type="match status" value="1"/>
</dbReference>
<dbReference type="EMBL" id="NGFP01000157">
    <property type="protein sequence ID" value="OUC92879.1"/>
    <property type="molecule type" value="Genomic_DNA"/>
</dbReference>
<comment type="caution">
    <text evidence="5">The sequence shown here is derived from an EMBL/GenBank/DDBJ whole genome shotgun (WGS) entry which is preliminary data.</text>
</comment>
<dbReference type="RefSeq" id="WP_086576593.1">
    <property type="nucleotide sequence ID" value="NZ_NGFP01000157.1"/>
</dbReference>
<dbReference type="SMART" id="SM00895">
    <property type="entry name" value="FCD"/>
    <property type="match status" value="1"/>
</dbReference>
<dbReference type="AlphaFoldDB" id="A0A243RDS2"/>
<dbReference type="InterPro" id="IPR000524">
    <property type="entry name" value="Tscrpt_reg_HTH_GntR"/>
</dbReference>
<dbReference type="CDD" id="cd07377">
    <property type="entry name" value="WHTH_GntR"/>
    <property type="match status" value="1"/>
</dbReference>
<dbReference type="PANTHER" id="PTHR43537:SF47">
    <property type="entry name" value="REGULATORY PROTEIN GNTR HTH"/>
    <property type="match status" value="1"/>
</dbReference>
<keyword evidence="3" id="KW-0804">Transcription</keyword>